<reference evidence="2 4" key="1">
    <citation type="journal article" date="2011" name="Nature">
        <title>The Medicago genome provides insight into the evolution of rhizobial symbioses.</title>
        <authorList>
            <person name="Young N.D."/>
            <person name="Debelle F."/>
            <person name="Oldroyd G.E."/>
            <person name="Geurts R."/>
            <person name="Cannon S.B."/>
            <person name="Udvardi M.K."/>
            <person name="Benedito V.A."/>
            <person name="Mayer K.F."/>
            <person name="Gouzy J."/>
            <person name="Schoof H."/>
            <person name="Van de Peer Y."/>
            <person name="Proost S."/>
            <person name="Cook D.R."/>
            <person name="Meyers B.C."/>
            <person name="Spannagl M."/>
            <person name="Cheung F."/>
            <person name="De Mita S."/>
            <person name="Krishnakumar V."/>
            <person name="Gundlach H."/>
            <person name="Zhou S."/>
            <person name="Mudge J."/>
            <person name="Bharti A.K."/>
            <person name="Murray J.D."/>
            <person name="Naoumkina M.A."/>
            <person name="Rosen B."/>
            <person name="Silverstein K.A."/>
            <person name="Tang H."/>
            <person name="Rombauts S."/>
            <person name="Zhao P.X."/>
            <person name="Zhou P."/>
            <person name="Barbe V."/>
            <person name="Bardou P."/>
            <person name="Bechner M."/>
            <person name="Bellec A."/>
            <person name="Berger A."/>
            <person name="Berges H."/>
            <person name="Bidwell S."/>
            <person name="Bisseling T."/>
            <person name="Choisne N."/>
            <person name="Couloux A."/>
            <person name="Denny R."/>
            <person name="Deshpande S."/>
            <person name="Dai X."/>
            <person name="Doyle J.J."/>
            <person name="Dudez A.M."/>
            <person name="Farmer A.D."/>
            <person name="Fouteau S."/>
            <person name="Franken C."/>
            <person name="Gibelin C."/>
            <person name="Gish J."/>
            <person name="Goldstein S."/>
            <person name="Gonzalez A.J."/>
            <person name="Green P.J."/>
            <person name="Hallab A."/>
            <person name="Hartog M."/>
            <person name="Hua A."/>
            <person name="Humphray S.J."/>
            <person name="Jeong D.H."/>
            <person name="Jing Y."/>
            <person name="Jocker A."/>
            <person name="Kenton S.M."/>
            <person name="Kim D.J."/>
            <person name="Klee K."/>
            <person name="Lai H."/>
            <person name="Lang C."/>
            <person name="Lin S."/>
            <person name="Macmil S.L."/>
            <person name="Magdelenat G."/>
            <person name="Matthews L."/>
            <person name="McCorrison J."/>
            <person name="Monaghan E.L."/>
            <person name="Mun J.H."/>
            <person name="Najar F.Z."/>
            <person name="Nicholson C."/>
            <person name="Noirot C."/>
            <person name="O'Bleness M."/>
            <person name="Paule C.R."/>
            <person name="Poulain J."/>
            <person name="Prion F."/>
            <person name="Qin B."/>
            <person name="Qu C."/>
            <person name="Retzel E.F."/>
            <person name="Riddle C."/>
            <person name="Sallet E."/>
            <person name="Samain S."/>
            <person name="Samson N."/>
            <person name="Sanders I."/>
            <person name="Saurat O."/>
            <person name="Scarpelli C."/>
            <person name="Schiex T."/>
            <person name="Segurens B."/>
            <person name="Severin A.J."/>
            <person name="Sherrier D.J."/>
            <person name="Shi R."/>
            <person name="Sims S."/>
            <person name="Singer S.R."/>
            <person name="Sinharoy S."/>
            <person name="Sterck L."/>
            <person name="Viollet A."/>
            <person name="Wang B.B."/>
            <person name="Wang K."/>
            <person name="Wang M."/>
            <person name="Wang X."/>
            <person name="Warfsmann J."/>
            <person name="Weissenbach J."/>
            <person name="White D.D."/>
            <person name="White J.D."/>
            <person name="Wiley G.B."/>
            <person name="Wincker P."/>
            <person name="Xing Y."/>
            <person name="Yang L."/>
            <person name="Yao Z."/>
            <person name="Ying F."/>
            <person name="Zhai J."/>
            <person name="Zhou L."/>
            <person name="Zuber A."/>
            <person name="Denarie J."/>
            <person name="Dixon R.A."/>
            <person name="May G.D."/>
            <person name="Schwartz D.C."/>
            <person name="Rogers J."/>
            <person name="Quetier F."/>
            <person name="Town C.D."/>
            <person name="Roe B.A."/>
        </authorList>
    </citation>
    <scope>NUCLEOTIDE SEQUENCE [LARGE SCALE GENOMIC DNA]</scope>
    <source>
        <strain evidence="2">A17</strain>
        <strain evidence="3 4">cv. Jemalong A17</strain>
    </source>
</reference>
<organism evidence="2 4">
    <name type="scientific">Medicago truncatula</name>
    <name type="common">Barrel medic</name>
    <name type="synonym">Medicago tribuloides</name>
    <dbReference type="NCBI Taxonomy" id="3880"/>
    <lineage>
        <taxon>Eukaryota</taxon>
        <taxon>Viridiplantae</taxon>
        <taxon>Streptophyta</taxon>
        <taxon>Embryophyta</taxon>
        <taxon>Tracheophyta</taxon>
        <taxon>Spermatophyta</taxon>
        <taxon>Magnoliopsida</taxon>
        <taxon>eudicotyledons</taxon>
        <taxon>Gunneridae</taxon>
        <taxon>Pentapetalae</taxon>
        <taxon>rosids</taxon>
        <taxon>fabids</taxon>
        <taxon>Fabales</taxon>
        <taxon>Fabaceae</taxon>
        <taxon>Papilionoideae</taxon>
        <taxon>50 kb inversion clade</taxon>
        <taxon>NPAAA clade</taxon>
        <taxon>Hologalegina</taxon>
        <taxon>IRL clade</taxon>
        <taxon>Trifolieae</taxon>
        <taxon>Medicago</taxon>
    </lineage>
</organism>
<feature type="transmembrane region" description="Helical" evidence="1">
    <location>
        <begin position="6"/>
        <end position="25"/>
    </location>
</feature>
<keyword evidence="1" id="KW-1133">Transmembrane helix</keyword>
<evidence type="ECO:0000256" key="1">
    <source>
        <dbReference type="SAM" id="Phobius"/>
    </source>
</evidence>
<proteinExistence type="predicted"/>
<evidence type="ECO:0000313" key="4">
    <source>
        <dbReference type="Proteomes" id="UP000002051"/>
    </source>
</evidence>
<dbReference type="EMBL" id="CM001220">
    <property type="protein sequence ID" value="KEH29520.1"/>
    <property type="molecule type" value="Genomic_DNA"/>
</dbReference>
<dbReference type="HOGENOM" id="CLU_2149577_0_0_1"/>
<dbReference type="Proteomes" id="UP000002051">
    <property type="component" value="Chromosome 4"/>
</dbReference>
<dbReference type="EnsemblPlants" id="KEH29520">
    <property type="protein sequence ID" value="KEH29520"/>
    <property type="gene ID" value="MTR_4g040560"/>
</dbReference>
<evidence type="ECO:0000313" key="3">
    <source>
        <dbReference type="EnsemblPlants" id="KEH29520"/>
    </source>
</evidence>
<keyword evidence="1" id="KW-0472">Membrane</keyword>
<gene>
    <name evidence="2" type="ordered locus">MTR_4g040560</name>
</gene>
<protein>
    <submittedName>
        <fullName evidence="2">Transmembrane protein, putative</fullName>
    </submittedName>
</protein>
<dbReference type="AlphaFoldDB" id="A0A072UUI3"/>
<keyword evidence="1 2" id="KW-0812">Transmembrane</keyword>
<sequence>MRTIHLVYIFCSIALLTILFGIVFFGSTIIHSSEEECYVFSEEGKCPTLNYFLYFISTYTECYGSAYKDFQNVEEVGKEMVSQRKYEKPKVLSRRLLSQSAIRKTDQVMQTP</sequence>
<reference evidence="3" key="3">
    <citation type="submission" date="2015-04" db="UniProtKB">
        <authorList>
            <consortium name="EnsemblPlants"/>
        </authorList>
    </citation>
    <scope>IDENTIFICATION</scope>
    <source>
        <strain evidence="3">cv. Jemalong A17</strain>
    </source>
</reference>
<keyword evidence="4" id="KW-1185">Reference proteome</keyword>
<name>A0A072UUI3_MEDTR</name>
<accession>A0A072UUI3</accession>
<evidence type="ECO:0000313" key="2">
    <source>
        <dbReference type="EMBL" id="KEH29520.1"/>
    </source>
</evidence>
<reference evidence="2 4" key="2">
    <citation type="journal article" date="2014" name="BMC Genomics">
        <title>An improved genome release (version Mt4.0) for the model legume Medicago truncatula.</title>
        <authorList>
            <person name="Tang H."/>
            <person name="Krishnakumar V."/>
            <person name="Bidwell S."/>
            <person name="Rosen B."/>
            <person name="Chan A."/>
            <person name="Zhou S."/>
            <person name="Gentzbittel L."/>
            <person name="Childs K.L."/>
            <person name="Yandell M."/>
            <person name="Gundlach H."/>
            <person name="Mayer K.F."/>
            <person name="Schwartz D.C."/>
            <person name="Town C.D."/>
        </authorList>
    </citation>
    <scope>GENOME REANNOTATION</scope>
    <source>
        <strain evidence="2">A17</strain>
        <strain evidence="3 4">cv. Jemalong A17</strain>
    </source>
</reference>